<reference evidence="2 3" key="1">
    <citation type="journal article" date="2016" name="Nat. Commun.">
        <title>Thousands of microbial genomes shed light on interconnected biogeochemical processes in an aquifer system.</title>
        <authorList>
            <person name="Anantharaman K."/>
            <person name="Brown C.T."/>
            <person name="Hug L.A."/>
            <person name="Sharon I."/>
            <person name="Castelle C.J."/>
            <person name="Probst A.J."/>
            <person name="Thomas B.C."/>
            <person name="Singh A."/>
            <person name="Wilkins M.J."/>
            <person name="Karaoz U."/>
            <person name="Brodie E.L."/>
            <person name="Williams K.H."/>
            <person name="Hubbard S.S."/>
            <person name="Banfield J.F."/>
        </authorList>
    </citation>
    <scope>NUCLEOTIDE SEQUENCE [LARGE SCALE GENOMIC DNA]</scope>
</reference>
<dbReference type="EMBL" id="MHSZ01000001">
    <property type="protein sequence ID" value="OHA54148.1"/>
    <property type="molecule type" value="Genomic_DNA"/>
</dbReference>
<sequence>MNKMQDQINILEERIKKLEDTLFSSAREGAVISKKKKSSAKEFLMTKELKTETQRVLALGYFLEYMGGMESFNVNDLEAAFRAAKEKPPQNMNDAVNKNIARGFLMEAAGKKEAKKAWCLTATGEKRLEDELKK</sequence>
<name>A0A1G2Q0Q0_9BACT</name>
<dbReference type="Proteomes" id="UP000177865">
    <property type="component" value="Unassembled WGS sequence"/>
</dbReference>
<gene>
    <name evidence="2" type="ORF">A2991_02640</name>
</gene>
<evidence type="ECO:0000313" key="3">
    <source>
        <dbReference type="Proteomes" id="UP000177865"/>
    </source>
</evidence>
<feature type="coiled-coil region" evidence="1">
    <location>
        <begin position="1"/>
        <end position="28"/>
    </location>
</feature>
<comment type="caution">
    <text evidence="2">The sequence shown here is derived from an EMBL/GenBank/DDBJ whole genome shotgun (WGS) entry which is preliminary data.</text>
</comment>
<dbReference type="AlphaFoldDB" id="A0A1G2Q0Q0"/>
<keyword evidence="1" id="KW-0175">Coiled coil</keyword>
<proteinExistence type="predicted"/>
<protein>
    <submittedName>
        <fullName evidence="2">Uncharacterized protein</fullName>
    </submittedName>
</protein>
<organism evidence="2 3">
    <name type="scientific">Candidatus Terrybacteria bacterium RIFCSPLOWO2_01_FULL_58_14</name>
    <dbReference type="NCBI Taxonomy" id="1802369"/>
    <lineage>
        <taxon>Bacteria</taxon>
        <taxon>Candidatus Terryibacteriota</taxon>
    </lineage>
</organism>
<accession>A0A1G2Q0Q0</accession>
<evidence type="ECO:0000313" key="2">
    <source>
        <dbReference type="EMBL" id="OHA54148.1"/>
    </source>
</evidence>
<evidence type="ECO:0000256" key="1">
    <source>
        <dbReference type="SAM" id="Coils"/>
    </source>
</evidence>